<dbReference type="Proteomes" id="UP000315037">
    <property type="component" value="Unassembled WGS sequence"/>
</dbReference>
<organism evidence="4 5">
    <name type="scientific">Oecophyllibacter saccharovorans</name>
    <dbReference type="NCBI Taxonomy" id="2558360"/>
    <lineage>
        <taxon>Bacteria</taxon>
        <taxon>Pseudomonadati</taxon>
        <taxon>Pseudomonadota</taxon>
        <taxon>Alphaproteobacteria</taxon>
        <taxon>Acetobacterales</taxon>
        <taxon>Acetobacteraceae</taxon>
        <taxon>Oecophyllibacter</taxon>
    </lineage>
</organism>
<dbReference type="EMBL" id="SORZ01000001">
    <property type="protein sequence ID" value="TPW35741.1"/>
    <property type="molecule type" value="Genomic_DNA"/>
</dbReference>
<dbReference type="Pfam" id="PF18912">
    <property type="entry name" value="DZR_2"/>
    <property type="match status" value="1"/>
</dbReference>
<dbReference type="InterPro" id="IPR029057">
    <property type="entry name" value="PRTase-like"/>
</dbReference>
<sequence length="296" mass="32562">MHAGKSFRAVVQAVLRWRESLADLLWPPVCLGCGVETQGPARAFCAACFGKLHRIVDPFCQRCGEPLAFAALGGAGSASAETSDFRSDFRKVPEKDDGFLCSLCQRQPPLWNRARAAFVYDQAARQLILPFKYSTRLENRYPLAHAMGQAGADLLEGEPVLIPVPLHARKLRRRGYNQAALLARELTRSETGRKGRAVLAVDALQRHRQTRPLARLSRSERHREMQGVIGVRKRWVASLAGQRVVLVDDVLTTGATAEACVQALHAIGCREVDILVAARAVGVEDSAGHYPFFQEG</sequence>
<gene>
    <name evidence="4" type="ORF">E3202_01995</name>
</gene>
<dbReference type="SUPFAM" id="SSF53271">
    <property type="entry name" value="PRTase-like"/>
    <property type="match status" value="1"/>
</dbReference>
<dbReference type="InterPro" id="IPR044005">
    <property type="entry name" value="DZR_2"/>
</dbReference>
<dbReference type="PANTHER" id="PTHR47505">
    <property type="entry name" value="DNA UTILIZATION PROTEIN YHGH"/>
    <property type="match status" value="1"/>
</dbReference>
<feature type="domain" description="Phosphoribosyltransferase" evidence="2">
    <location>
        <begin position="224"/>
        <end position="278"/>
    </location>
</feature>
<proteinExistence type="inferred from homology"/>
<feature type="domain" description="Double zinc ribbon" evidence="3">
    <location>
        <begin position="22"/>
        <end position="68"/>
    </location>
</feature>
<dbReference type="Pfam" id="PF00156">
    <property type="entry name" value="Pribosyltran"/>
    <property type="match status" value="1"/>
</dbReference>
<reference evidence="4 5" key="1">
    <citation type="submission" date="2019-03" db="EMBL/GenBank/DDBJ databases">
        <title>The complete genome sequence of Neokomagataea sp. Jb2 NBRC113641.</title>
        <authorList>
            <person name="Chua K.-O."/>
            <person name="Chan K.-G."/>
            <person name="See-Too W.-S."/>
        </authorList>
    </citation>
    <scope>NUCLEOTIDE SEQUENCE [LARGE SCALE GENOMIC DNA]</scope>
    <source>
        <strain evidence="4 5">Jb2</strain>
    </source>
</reference>
<comment type="similarity">
    <text evidence="1">Belongs to the ComF/GntX family.</text>
</comment>
<dbReference type="Gene3D" id="3.40.50.2020">
    <property type="match status" value="1"/>
</dbReference>
<evidence type="ECO:0000313" key="5">
    <source>
        <dbReference type="Proteomes" id="UP000315037"/>
    </source>
</evidence>
<evidence type="ECO:0000313" key="4">
    <source>
        <dbReference type="EMBL" id="TPW35741.1"/>
    </source>
</evidence>
<evidence type="ECO:0000259" key="2">
    <source>
        <dbReference type="Pfam" id="PF00156"/>
    </source>
</evidence>
<protein>
    <submittedName>
        <fullName evidence="4">ComF family protein</fullName>
    </submittedName>
</protein>
<dbReference type="AlphaFoldDB" id="A0A506UQU9"/>
<evidence type="ECO:0000256" key="1">
    <source>
        <dbReference type="ARBA" id="ARBA00008007"/>
    </source>
</evidence>
<accession>A0A506UQU9</accession>
<dbReference type="CDD" id="cd06223">
    <property type="entry name" value="PRTases_typeI"/>
    <property type="match status" value="1"/>
</dbReference>
<dbReference type="PANTHER" id="PTHR47505:SF1">
    <property type="entry name" value="DNA UTILIZATION PROTEIN YHGH"/>
    <property type="match status" value="1"/>
</dbReference>
<name>A0A506UQU9_9PROT</name>
<evidence type="ECO:0000259" key="3">
    <source>
        <dbReference type="Pfam" id="PF18912"/>
    </source>
</evidence>
<dbReference type="InterPro" id="IPR000836">
    <property type="entry name" value="PRTase_dom"/>
</dbReference>
<comment type="caution">
    <text evidence="4">The sequence shown here is derived from an EMBL/GenBank/DDBJ whole genome shotgun (WGS) entry which is preliminary data.</text>
</comment>
<dbReference type="InterPro" id="IPR051910">
    <property type="entry name" value="ComF/GntX_DNA_util-trans"/>
</dbReference>
<keyword evidence="5" id="KW-1185">Reference proteome</keyword>